<feature type="transmembrane region" description="Helical" evidence="1">
    <location>
        <begin position="132"/>
        <end position="149"/>
    </location>
</feature>
<keyword evidence="1" id="KW-0472">Membrane</keyword>
<name>A0A1M7CUK7_9FLAO</name>
<evidence type="ECO:0000313" key="3">
    <source>
        <dbReference type="Proteomes" id="UP000184121"/>
    </source>
</evidence>
<reference evidence="3" key="1">
    <citation type="submission" date="2016-11" db="EMBL/GenBank/DDBJ databases">
        <authorList>
            <person name="Varghese N."/>
            <person name="Submissions S."/>
        </authorList>
    </citation>
    <scope>NUCLEOTIDE SEQUENCE [LARGE SCALE GENOMIC DNA]</scope>
    <source>
        <strain evidence="3">DSM 1811</strain>
    </source>
</reference>
<dbReference type="EMBL" id="FRBY01000002">
    <property type="protein sequence ID" value="SHL70519.1"/>
    <property type="molecule type" value="Genomic_DNA"/>
</dbReference>
<proteinExistence type="predicted"/>
<evidence type="ECO:0000256" key="1">
    <source>
        <dbReference type="SAM" id="Phobius"/>
    </source>
</evidence>
<keyword evidence="3" id="KW-1185">Reference proteome</keyword>
<dbReference type="Proteomes" id="UP000184121">
    <property type="component" value="Unassembled WGS sequence"/>
</dbReference>
<dbReference type="STRING" id="29534.SAMN05444366_1274"/>
<gene>
    <name evidence="2" type="ORF">SAMN05444366_1274</name>
</gene>
<sequence length="167" mass="18005">MGFFKNIGKAIKKNVSFKNLVKVATPIMGAIPFVGGTVQNISEGLQASHEAKKQAQAQNNAQAAYDAEQLRLQTLQYAGQQVGAIANAGSQMFAKGITEGAYAGTSSGIKDGLGTVGAEVADSTIKAWFLKHWKHILIGLSIVGAIYLIKKHNDDKNPRRRALQRRR</sequence>
<dbReference type="AlphaFoldDB" id="A0A1M7CUK7"/>
<dbReference type="RefSeq" id="WP_072970758.1">
    <property type="nucleotide sequence ID" value="NZ_FRBY01000002.1"/>
</dbReference>
<protein>
    <submittedName>
        <fullName evidence="2">Uncharacterized protein</fullName>
    </submittedName>
</protein>
<organism evidence="2 3">
    <name type="scientific">Flavobacterium saccharophilum</name>
    <dbReference type="NCBI Taxonomy" id="29534"/>
    <lineage>
        <taxon>Bacteria</taxon>
        <taxon>Pseudomonadati</taxon>
        <taxon>Bacteroidota</taxon>
        <taxon>Flavobacteriia</taxon>
        <taxon>Flavobacteriales</taxon>
        <taxon>Flavobacteriaceae</taxon>
        <taxon>Flavobacterium</taxon>
    </lineage>
</organism>
<accession>A0A1M7CUK7</accession>
<keyword evidence="1" id="KW-0812">Transmembrane</keyword>
<evidence type="ECO:0000313" key="2">
    <source>
        <dbReference type="EMBL" id="SHL70519.1"/>
    </source>
</evidence>
<keyword evidence="1" id="KW-1133">Transmembrane helix</keyword>
<dbReference type="OrthoDB" id="1377126at2"/>